<dbReference type="Gene3D" id="3.40.1280.10">
    <property type="match status" value="1"/>
</dbReference>
<dbReference type="EMBL" id="JAZDDG010000007">
    <property type="protein sequence ID" value="MEE1977621.1"/>
    <property type="molecule type" value="Genomic_DNA"/>
</dbReference>
<dbReference type="Pfam" id="PF00588">
    <property type="entry name" value="SpoU_methylase"/>
    <property type="match status" value="1"/>
</dbReference>
<dbReference type="Proteomes" id="UP001356308">
    <property type="component" value="Unassembled WGS sequence"/>
</dbReference>
<gene>
    <name evidence="8" type="ORF">V1I91_16180</name>
</gene>
<dbReference type="RefSeq" id="WP_272652297.1">
    <property type="nucleotide sequence ID" value="NZ_JAZDDG010000007.1"/>
</dbReference>
<dbReference type="InterPro" id="IPR001537">
    <property type="entry name" value="SpoU_MeTrfase"/>
</dbReference>
<comment type="catalytic activity">
    <reaction evidence="6">
        <text>cytidine(34) in tRNA + S-adenosyl-L-methionine = 2'-O-methylcytidine(34) in tRNA + S-adenosyl-L-homocysteine + H(+)</text>
        <dbReference type="Rhea" id="RHEA:43084"/>
        <dbReference type="Rhea" id="RHEA-COMP:10331"/>
        <dbReference type="Rhea" id="RHEA-COMP:10332"/>
        <dbReference type="ChEBI" id="CHEBI:15378"/>
        <dbReference type="ChEBI" id="CHEBI:57856"/>
        <dbReference type="ChEBI" id="CHEBI:59789"/>
        <dbReference type="ChEBI" id="CHEBI:74495"/>
        <dbReference type="ChEBI" id="CHEBI:82748"/>
        <dbReference type="EC" id="2.1.1.207"/>
    </reaction>
</comment>
<dbReference type="PANTHER" id="PTHR42971">
    <property type="entry name" value="TRNA (CYTIDINE(34)-2'-O)-METHYLTRANSFERASE"/>
    <property type="match status" value="1"/>
</dbReference>
<dbReference type="InterPro" id="IPR029026">
    <property type="entry name" value="tRNA_m1G_MTases_N"/>
</dbReference>
<comment type="caution">
    <text evidence="8">The sequence shown here is derived from an EMBL/GenBank/DDBJ whole genome shotgun (WGS) entry which is preliminary data.</text>
</comment>
<dbReference type="PANTHER" id="PTHR42971:SF1">
    <property type="entry name" value="TRNA (CYTIDINE(34)-2'-O)-METHYLTRANSFERASE"/>
    <property type="match status" value="1"/>
</dbReference>
<proteinExistence type="inferred from homology"/>
<comment type="caution">
    <text evidence="6">Lacks conserved residue(s) required for the propagation of feature annotation.</text>
</comment>
<keyword evidence="4 6" id="KW-0949">S-adenosyl-L-methionine</keyword>
<evidence type="ECO:0000259" key="7">
    <source>
        <dbReference type="Pfam" id="PF00588"/>
    </source>
</evidence>
<evidence type="ECO:0000256" key="2">
    <source>
        <dbReference type="ARBA" id="ARBA00022603"/>
    </source>
</evidence>
<comment type="similarity">
    <text evidence="6">Belongs to the class IV-like SAM-binding methyltransferase superfamily. RNA methyltransferase TrmH family. TrmL subfamily.</text>
</comment>
<keyword evidence="5 6" id="KW-0819">tRNA processing</keyword>
<dbReference type="GO" id="GO:0032259">
    <property type="term" value="P:methylation"/>
    <property type="evidence" value="ECO:0007669"/>
    <property type="project" value="UniProtKB-KW"/>
</dbReference>
<comment type="catalytic activity">
    <reaction evidence="6">
        <text>5-carboxymethylaminomethyluridine(34) in tRNA(Leu) + S-adenosyl-L-methionine = 5-carboxymethylaminomethyl-2'-O-methyluridine(34) in tRNA(Leu) + S-adenosyl-L-homocysteine + H(+)</text>
        <dbReference type="Rhea" id="RHEA:43088"/>
        <dbReference type="Rhea" id="RHEA-COMP:10333"/>
        <dbReference type="Rhea" id="RHEA-COMP:10334"/>
        <dbReference type="ChEBI" id="CHEBI:15378"/>
        <dbReference type="ChEBI" id="CHEBI:57856"/>
        <dbReference type="ChEBI" id="CHEBI:59789"/>
        <dbReference type="ChEBI" id="CHEBI:74508"/>
        <dbReference type="ChEBI" id="CHEBI:74511"/>
        <dbReference type="EC" id="2.1.1.207"/>
    </reaction>
</comment>
<dbReference type="SUPFAM" id="SSF75217">
    <property type="entry name" value="alpha/beta knot"/>
    <property type="match status" value="1"/>
</dbReference>
<feature type="binding site" evidence="6">
    <location>
        <position position="101"/>
    </location>
    <ligand>
        <name>S-adenosyl-L-methionine</name>
        <dbReference type="ChEBI" id="CHEBI:59789"/>
    </ligand>
</feature>
<feature type="binding site" evidence="6">
    <location>
        <position position="131"/>
    </location>
    <ligand>
        <name>S-adenosyl-L-methionine</name>
        <dbReference type="ChEBI" id="CHEBI:59789"/>
    </ligand>
</feature>
<dbReference type="GO" id="GO:0008168">
    <property type="term" value="F:methyltransferase activity"/>
    <property type="evidence" value="ECO:0007669"/>
    <property type="project" value="UniProtKB-KW"/>
</dbReference>
<dbReference type="InterPro" id="IPR029028">
    <property type="entry name" value="Alpha/beta_knot_MTases"/>
</dbReference>
<dbReference type="PIRSF" id="PIRSF029256">
    <property type="entry name" value="SpoU_TrmH_prd"/>
    <property type="match status" value="1"/>
</dbReference>
<evidence type="ECO:0000256" key="1">
    <source>
        <dbReference type="ARBA" id="ARBA00022490"/>
    </source>
</evidence>
<evidence type="ECO:0000313" key="8">
    <source>
        <dbReference type="EMBL" id="MEE1977621.1"/>
    </source>
</evidence>
<feature type="domain" description="tRNA/rRNA methyltransferase SpoU type" evidence="7">
    <location>
        <begin position="3"/>
        <end position="143"/>
    </location>
</feature>
<comment type="subcellular location">
    <subcellularLocation>
        <location evidence="6">Cytoplasm</location>
    </subcellularLocation>
</comment>
<dbReference type="CDD" id="cd18094">
    <property type="entry name" value="SpoU-like_TrmL"/>
    <property type="match status" value="1"/>
</dbReference>
<keyword evidence="9" id="KW-1185">Reference proteome</keyword>
<comment type="function">
    <text evidence="6">Could methylate the ribose at the nucleotide 34 wobble position in tRNA.</text>
</comment>
<keyword evidence="3 6" id="KW-0808">Transferase</keyword>
<keyword evidence="1 6" id="KW-0963">Cytoplasm</keyword>
<protein>
    <recommendedName>
        <fullName evidence="6">Putative tRNA (cytidine(34)-2'-O)-methyltransferase</fullName>
        <ecNumber evidence="6">2.1.1.207</ecNumber>
    </recommendedName>
    <alternativeName>
        <fullName evidence="6">tRNA (cytidine/uridine-2'-O-)-methyltransferase</fullName>
    </alternativeName>
</protein>
<dbReference type="HAMAP" id="MF_01885">
    <property type="entry name" value="tRNA_methyltr_TrmL"/>
    <property type="match status" value="1"/>
</dbReference>
<keyword evidence="2 6" id="KW-0489">Methyltransferase</keyword>
<evidence type="ECO:0000256" key="3">
    <source>
        <dbReference type="ARBA" id="ARBA00022679"/>
    </source>
</evidence>
<accession>A0ABU7IXU5</accession>
<name>A0ABU7IXU5_9FLAO</name>
<evidence type="ECO:0000256" key="5">
    <source>
        <dbReference type="ARBA" id="ARBA00022694"/>
    </source>
</evidence>
<evidence type="ECO:0000313" key="9">
    <source>
        <dbReference type="Proteomes" id="UP001356308"/>
    </source>
</evidence>
<evidence type="ECO:0000256" key="6">
    <source>
        <dbReference type="HAMAP-Rule" id="MF_01885"/>
    </source>
</evidence>
<sequence>MGLHIVLIEPEIPNNTGNIGRLALATGCTLHLVKPFGFEISDKRLRRAGLDYWVHLDKIFYDNVSDFFKANADKKLMFFSSHGTKNYWNAKYEDETFLIFGKESSGLSEEILTKYQSQTYKIPLFSPQIRSLNLSNAVAVTTYEGVRQIQNL</sequence>
<feature type="binding site" evidence="6">
    <location>
        <position position="122"/>
    </location>
    <ligand>
        <name>S-adenosyl-L-methionine</name>
        <dbReference type="ChEBI" id="CHEBI:59789"/>
    </ligand>
</feature>
<dbReference type="EC" id="2.1.1.207" evidence="6"/>
<organism evidence="8 9">
    <name type="scientific">Maribacter cobaltidurans</name>
    <dbReference type="NCBI Taxonomy" id="1178778"/>
    <lineage>
        <taxon>Bacteria</taxon>
        <taxon>Pseudomonadati</taxon>
        <taxon>Bacteroidota</taxon>
        <taxon>Flavobacteriia</taxon>
        <taxon>Flavobacteriales</taxon>
        <taxon>Flavobacteriaceae</taxon>
        <taxon>Maribacter</taxon>
    </lineage>
</organism>
<evidence type="ECO:0000256" key="4">
    <source>
        <dbReference type="ARBA" id="ARBA00022691"/>
    </source>
</evidence>
<reference evidence="8 9" key="1">
    <citation type="submission" date="2024-01" db="EMBL/GenBank/DDBJ databases">
        <title>Maribacter spp. originated from different algae showed divergent polysaccharides utilization ability.</title>
        <authorList>
            <person name="Wang H."/>
            <person name="Wu Y."/>
        </authorList>
    </citation>
    <scope>NUCLEOTIDE SEQUENCE [LARGE SCALE GENOMIC DNA]</scope>
    <source>
        <strain evidence="8 9">PR1</strain>
    </source>
</reference>
<dbReference type="InterPro" id="IPR016914">
    <property type="entry name" value="TrmL"/>
</dbReference>